<evidence type="ECO:0008006" key="4">
    <source>
        <dbReference type="Google" id="ProtNLM"/>
    </source>
</evidence>
<keyword evidence="1" id="KW-0732">Signal</keyword>
<reference evidence="3" key="1">
    <citation type="submission" date="2015-10" db="EMBL/GenBank/DDBJ databases">
        <title>Complete Genome Sequencing of Klebsiella sp. strain G5.</title>
        <authorList>
            <person name="Chan K.-G."/>
            <person name="Chen J.-W."/>
        </authorList>
    </citation>
    <scope>NUCLEOTIDE SEQUENCE [LARGE SCALE GENOMIC DNA]</scope>
    <source>
        <strain evidence="3">G5</strain>
    </source>
</reference>
<sequence length="128" mass="14433">MKFPTIVLGLSSFIFSGMTLAAETTMQPEAITSALNLNKEQKSELIKLHASAEQCMNNIDAGKYQPKLFLEMIKKGQVDDAVFTQQITIQNELHTQAAHCRITYYTSISNMLTKAQKQKLLEMYQKGQ</sequence>
<feature type="chain" id="PRO_5032852133" description="Periplasmic protein" evidence="1">
    <location>
        <begin position="22"/>
        <end position="128"/>
    </location>
</feature>
<dbReference type="AlphaFoldDB" id="A0A806X1V5"/>
<feature type="signal peptide" evidence="1">
    <location>
        <begin position="1"/>
        <end position="21"/>
    </location>
</feature>
<evidence type="ECO:0000256" key="1">
    <source>
        <dbReference type="SAM" id="SignalP"/>
    </source>
</evidence>
<dbReference type="Gene3D" id="1.20.120.1490">
    <property type="match status" value="1"/>
</dbReference>
<accession>A0A806X1V5</accession>
<dbReference type="EMBL" id="CP012871">
    <property type="protein sequence ID" value="ALR75270.1"/>
    <property type="molecule type" value="Genomic_DNA"/>
</dbReference>
<organism evidence="2 3">
    <name type="scientific">[Enterobacter] lignolyticus</name>
    <dbReference type="NCBI Taxonomy" id="1334193"/>
    <lineage>
        <taxon>Bacteria</taxon>
        <taxon>Pseudomonadati</taxon>
        <taxon>Pseudomonadota</taxon>
        <taxon>Gammaproteobacteria</taxon>
        <taxon>Enterobacterales</taxon>
        <taxon>Enterobacteriaceae</taxon>
        <taxon>Pluralibacter</taxon>
    </lineage>
</organism>
<proteinExistence type="predicted"/>
<gene>
    <name evidence="2" type="ORF">AO703_02805</name>
</gene>
<dbReference type="KEGG" id="kle:AO703_02805"/>
<protein>
    <recommendedName>
        <fullName evidence="4">Periplasmic protein</fullName>
    </recommendedName>
</protein>
<dbReference type="RefSeq" id="WP_062740253.1">
    <property type="nucleotide sequence ID" value="NZ_CP012871.1"/>
</dbReference>
<evidence type="ECO:0000313" key="2">
    <source>
        <dbReference type="EMBL" id="ALR75270.1"/>
    </source>
</evidence>
<name>A0A806X1V5_9ENTR</name>
<dbReference type="OrthoDB" id="9908019at2"/>
<evidence type="ECO:0000313" key="3">
    <source>
        <dbReference type="Proteomes" id="UP000069162"/>
    </source>
</evidence>
<dbReference type="Proteomes" id="UP000069162">
    <property type="component" value="Chromosome"/>
</dbReference>